<dbReference type="AlphaFoldDB" id="A0A3P6GBG0"/>
<protein>
    <submittedName>
        <fullName evidence="2">Uncharacterized protein</fullName>
    </submittedName>
</protein>
<evidence type="ECO:0000256" key="1">
    <source>
        <dbReference type="SAM" id="MobiDB-lite"/>
    </source>
</evidence>
<dbReference type="EMBL" id="LR031879">
    <property type="protein sequence ID" value="VDD56454.1"/>
    <property type="molecule type" value="Genomic_DNA"/>
</dbReference>
<accession>A0A3P6GBG0</accession>
<organism evidence="2">
    <name type="scientific">Brassica oleracea</name>
    <name type="common">Wild cabbage</name>
    <dbReference type="NCBI Taxonomy" id="3712"/>
    <lineage>
        <taxon>Eukaryota</taxon>
        <taxon>Viridiplantae</taxon>
        <taxon>Streptophyta</taxon>
        <taxon>Embryophyta</taxon>
        <taxon>Tracheophyta</taxon>
        <taxon>Spermatophyta</taxon>
        <taxon>Magnoliopsida</taxon>
        <taxon>eudicotyledons</taxon>
        <taxon>Gunneridae</taxon>
        <taxon>Pentapetalae</taxon>
        <taxon>rosids</taxon>
        <taxon>malvids</taxon>
        <taxon>Brassicales</taxon>
        <taxon>Brassicaceae</taxon>
        <taxon>Brassiceae</taxon>
        <taxon>Brassica</taxon>
    </lineage>
</organism>
<name>A0A3P6GBG0_BRAOL</name>
<feature type="compositionally biased region" description="Polar residues" evidence="1">
    <location>
        <begin position="28"/>
        <end position="38"/>
    </location>
</feature>
<sequence length="64" mass="7088">MATNLHHHPDPITRSSISLKTGKKTELPANQSDPNLNRTHETLNLVSESLKRNIVSTVNLDCKA</sequence>
<reference evidence="2" key="1">
    <citation type="submission" date="2018-11" db="EMBL/GenBank/DDBJ databases">
        <authorList>
            <consortium name="Genoscope - CEA"/>
            <person name="William W."/>
        </authorList>
    </citation>
    <scope>NUCLEOTIDE SEQUENCE</scope>
</reference>
<feature type="region of interest" description="Disordered" evidence="1">
    <location>
        <begin position="1"/>
        <end position="38"/>
    </location>
</feature>
<proteinExistence type="predicted"/>
<gene>
    <name evidence="2" type="ORF">BOLC8T49683H</name>
</gene>
<evidence type="ECO:0000313" key="2">
    <source>
        <dbReference type="EMBL" id="VDD56454.1"/>
    </source>
</evidence>